<dbReference type="PANTHER" id="PTHR11081:SF8">
    <property type="entry name" value="EXONUCLEASE 1"/>
    <property type="match status" value="1"/>
</dbReference>
<evidence type="ECO:0000256" key="7">
    <source>
        <dbReference type="ARBA" id="ARBA00022763"/>
    </source>
</evidence>
<dbReference type="FunFam" id="3.40.50.1010:FF:000002">
    <property type="entry name" value="Exonuclease 1, putative"/>
    <property type="match status" value="1"/>
</dbReference>
<dbReference type="GO" id="GO:0046872">
    <property type="term" value="F:metal ion binding"/>
    <property type="evidence" value="ECO:0007669"/>
    <property type="project" value="UniProtKB-UniRule"/>
</dbReference>
<name>A0A0P4W1D1_SCYOL</name>
<feature type="compositionally biased region" description="Basic and acidic residues" evidence="17">
    <location>
        <begin position="437"/>
        <end position="463"/>
    </location>
</feature>
<dbReference type="SMART" id="SM00485">
    <property type="entry name" value="XPGN"/>
    <property type="match status" value="1"/>
</dbReference>
<comment type="similarity">
    <text evidence="2 16">Belongs to the XPG/RAD2 endonuclease family. EXO1 subfamily.</text>
</comment>
<dbReference type="SUPFAM" id="SSF47807">
    <property type="entry name" value="5' to 3' exonuclease, C-terminal subdomain"/>
    <property type="match status" value="1"/>
</dbReference>
<evidence type="ECO:0000256" key="10">
    <source>
        <dbReference type="ARBA" id="ARBA00022839"/>
    </source>
</evidence>
<organism evidence="20">
    <name type="scientific">Scylla olivacea</name>
    <name type="common">Orange mud crab</name>
    <name type="synonym">Cancer olivacea</name>
    <dbReference type="NCBI Taxonomy" id="85551"/>
    <lineage>
        <taxon>Eukaryota</taxon>
        <taxon>Metazoa</taxon>
        <taxon>Ecdysozoa</taxon>
        <taxon>Arthropoda</taxon>
        <taxon>Crustacea</taxon>
        <taxon>Multicrustacea</taxon>
        <taxon>Malacostraca</taxon>
        <taxon>Eumalacostraca</taxon>
        <taxon>Eucarida</taxon>
        <taxon>Decapoda</taxon>
        <taxon>Pleocyemata</taxon>
        <taxon>Brachyura</taxon>
        <taxon>Eubrachyura</taxon>
        <taxon>Portunoidea</taxon>
        <taxon>Portunidae</taxon>
        <taxon>Portuninae</taxon>
        <taxon>Scylla</taxon>
    </lineage>
</organism>
<feature type="domain" description="XPG-I" evidence="18">
    <location>
        <begin position="138"/>
        <end position="202"/>
    </location>
</feature>
<dbReference type="InterPro" id="IPR044752">
    <property type="entry name" value="PIN-like_EXO1"/>
</dbReference>
<feature type="compositionally biased region" description="Basic and acidic residues" evidence="17">
    <location>
        <begin position="572"/>
        <end position="587"/>
    </location>
</feature>
<dbReference type="InterPro" id="IPR006086">
    <property type="entry name" value="XPG-I_dom"/>
</dbReference>
<evidence type="ECO:0000256" key="14">
    <source>
        <dbReference type="ARBA" id="ARBA00023204"/>
    </source>
</evidence>
<keyword evidence="6" id="KW-0255">Endonuclease</keyword>
<evidence type="ECO:0000313" key="20">
    <source>
        <dbReference type="EMBL" id="JAI62206.1"/>
    </source>
</evidence>
<evidence type="ECO:0000256" key="6">
    <source>
        <dbReference type="ARBA" id="ARBA00022759"/>
    </source>
</evidence>
<keyword evidence="14 16" id="KW-0234">DNA repair</keyword>
<dbReference type="SUPFAM" id="SSF88723">
    <property type="entry name" value="PIN domain-like"/>
    <property type="match status" value="1"/>
</dbReference>
<dbReference type="PROSITE" id="PS00842">
    <property type="entry name" value="XPG_2"/>
    <property type="match status" value="1"/>
</dbReference>
<evidence type="ECO:0000256" key="5">
    <source>
        <dbReference type="ARBA" id="ARBA00022723"/>
    </source>
</evidence>
<dbReference type="Pfam" id="PF00752">
    <property type="entry name" value="XPG_N"/>
    <property type="match status" value="1"/>
</dbReference>
<dbReference type="InterPro" id="IPR036279">
    <property type="entry name" value="5-3_exonuclease_C_sf"/>
</dbReference>
<dbReference type="InterPro" id="IPR029060">
    <property type="entry name" value="PIN-like_dom_sf"/>
</dbReference>
<evidence type="ECO:0000256" key="3">
    <source>
        <dbReference type="ARBA" id="ARBA00020324"/>
    </source>
</evidence>
<dbReference type="InterPro" id="IPR037315">
    <property type="entry name" value="EXO1_H3TH"/>
</dbReference>
<evidence type="ECO:0000256" key="13">
    <source>
        <dbReference type="ARBA" id="ARBA00023125"/>
    </source>
</evidence>
<feature type="compositionally biased region" description="Polar residues" evidence="17">
    <location>
        <begin position="588"/>
        <end position="597"/>
    </location>
</feature>
<keyword evidence="5 16" id="KW-0479">Metal-binding</keyword>
<dbReference type="InterPro" id="IPR006085">
    <property type="entry name" value="XPG_DNA_repair_N"/>
</dbReference>
<feature type="domain" description="XPG N-terminal" evidence="19">
    <location>
        <begin position="1"/>
        <end position="99"/>
    </location>
</feature>
<keyword evidence="4 16" id="KW-0540">Nuclease</keyword>
<dbReference type="GO" id="GO:0003677">
    <property type="term" value="F:DNA binding"/>
    <property type="evidence" value="ECO:0007669"/>
    <property type="project" value="UniProtKB-UniRule"/>
</dbReference>
<evidence type="ECO:0000256" key="15">
    <source>
        <dbReference type="ARBA" id="ARBA00023242"/>
    </source>
</evidence>
<dbReference type="GO" id="GO:0035312">
    <property type="term" value="F:5'-3' DNA exonuclease activity"/>
    <property type="evidence" value="ECO:0007669"/>
    <property type="project" value="UniProtKB-UniRule"/>
</dbReference>
<dbReference type="Pfam" id="PF00867">
    <property type="entry name" value="XPG_I"/>
    <property type="match status" value="1"/>
</dbReference>
<keyword evidence="11 16" id="KW-0460">Magnesium</keyword>
<dbReference type="InterPro" id="IPR019974">
    <property type="entry name" value="XPG_CS"/>
</dbReference>
<proteinExistence type="inferred from homology"/>
<dbReference type="InterPro" id="IPR008918">
    <property type="entry name" value="HhH2"/>
</dbReference>
<dbReference type="SMART" id="SM00484">
    <property type="entry name" value="XPGI"/>
    <property type="match status" value="1"/>
</dbReference>
<evidence type="ECO:0000256" key="1">
    <source>
        <dbReference type="ARBA" id="ARBA00004123"/>
    </source>
</evidence>
<sequence length="790" mass="87907">MGISGLLPFLKKASQGAHLKDFRGQTAAVDAYCWLHKGAFSCADKLVKGEPTNGYVIYVMKQVSLLLSHGIKPIMVFDGCHLPSKAVTETKRRINREKNRKQAKELLRQGRAREAHEHFRRCVEVTSEMAFEVISACRARNVDVVVAPYEADAQLAFLNLSGIAQVVITEDSDLIVFGCKSILFKLDSNGGCVLVDHEKLHLAMNIPRDKFSFEKFRNMTILSGCDYLPSLPGIGLVKACKFFSVTANTDIFNVLSKLPSYLNMPNLEVTQEYREKFMQAINTFLYQLVFDPINQTLRPLSDYPDDMGPNDYPYAGKFVGHEKARQIALGNVNVQTGEVVDHFDPETFKPTATKSSSWEPKEKTISTHPSIWIKEPFKKKTEAPCLLDPGRPVAIGKEVTVAMALFKKKHTLESKEDDISEQELKDLYSQPQKRKKVEASPEPLKEQVESSSKDHTTELHDSGCHATSPTVLSPKDVENPDNKDMNSVTLPEASRFKNPFAKRCTSPKKICLPNISYSSIKKFNKMKKTVIDSNIIVQSRFFSPNVPLPSSNSELFVKSNVGEADQSSNVSSREKGIKLKSLEDSPRGKNSSLSPVFNSKSVQKSSFNWKRFSNVSSSDLKIQKIQTSAAASCTFKTVIPKDKCDLPMPNQSDSLQDEVLPSDENVLSQEKKSEEVSSCGLTSSQTTLCSDIDSVDNESFGLTPSLPSSLEDSTVMPLKDATNCPSESNCFKSYKGDAQESVSINKSRCRSQELQQTDKNKEVGKKQLSLTDMFSFKRDGRKLQLPTSAV</sequence>
<dbReference type="GO" id="GO:0005634">
    <property type="term" value="C:nucleus"/>
    <property type="evidence" value="ECO:0007669"/>
    <property type="project" value="UniProtKB-SubCell"/>
</dbReference>
<dbReference type="FunFam" id="1.10.150.20:FF:000011">
    <property type="entry name" value="exonuclease 1"/>
    <property type="match status" value="1"/>
</dbReference>
<evidence type="ECO:0000256" key="11">
    <source>
        <dbReference type="ARBA" id="ARBA00022842"/>
    </source>
</evidence>
<dbReference type="InterPro" id="IPR006084">
    <property type="entry name" value="XPG/Rad2"/>
</dbReference>
<dbReference type="PANTHER" id="PTHR11081">
    <property type="entry name" value="FLAP ENDONUCLEASE FAMILY MEMBER"/>
    <property type="match status" value="1"/>
</dbReference>
<keyword evidence="10 16" id="KW-0269">Exonuclease</keyword>
<keyword evidence="12 16" id="KW-0267">Excision nuclease</keyword>
<dbReference type="Gene3D" id="1.10.150.20">
    <property type="entry name" value="5' to 3' exonuclease, C-terminal subdomain"/>
    <property type="match status" value="1"/>
</dbReference>
<dbReference type="EC" id="3.1.-.-" evidence="16"/>
<dbReference type="PRINTS" id="PR00853">
    <property type="entry name" value="XPGRADSUPER"/>
</dbReference>
<dbReference type="CDD" id="cd09857">
    <property type="entry name" value="PIN_EXO1"/>
    <property type="match status" value="1"/>
</dbReference>
<evidence type="ECO:0000256" key="9">
    <source>
        <dbReference type="ARBA" id="ARBA00022801"/>
    </source>
</evidence>
<feature type="region of interest" description="Disordered" evidence="17">
    <location>
        <begin position="562"/>
        <end position="597"/>
    </location>
</feature>
<evidence type="ECO:0000256" key="8">
    <source>
        <dbReference type="ARBA" id="ARBA00022769"/>
    </source>
</evidence>
<comment type="subcellular location">
    <subcellularLocation>
        <location evidence="1 16">Nucleus</location>
    </subcellularLocation>
</comment>
<keyword evidence="8 16" id="KW-0228">DNA excision</keyword>
<keyword evidence="13 16" id="KW-0238">DNA-binding</keyword>
<evidence type="ECO:0000256" key="12">
    <source>
        <dbReference type="ARBA" id="ARBA00022881"/>
    </source>
</evidence>
<accession>A0A0P4W1D1</accession>
<dbReference type="EMBL" id="GDRN01080511">
    <property type="protein sequence ID" value="JAI62206.1"/>
    <property type="molecule type" value="Transcribed_RNA"/>
</dbReference>
<keyword evidence="9 16" id="KW-0378">Hydrolase</keyword>
<keyword evidence="7 16" id="KW-0227">DNA damage</keyword>
<evidence type="ECO:0000256" key="17">
    <source>
        <dbReference type="SAM" id="MobiDB-lite"/>
    </source>
</evidence>
<reference evidence="20" key="1">
    <citation type="submission" date="2015-09" db="EMBL/GenBank/DDBJ databases">
        <title>Scylla olivacea transcriptome.</title>
        <authorList>
            <person name="Ikhwanuddin M."/>
        </authorList>
    </citation>
    <scope>NUCLEOTIDE SEQUENCE</scope>
</reference>
<dbReference type="GO" id="GO:0006310">
    <property type="term" value="P:DNA recombination"/>
    <property type="evidence" value="ECO:0007669"/>
    <property type="project" value="TreeGrafter"/>
</dbReference>
<dbReference type="CDD" id="cd09908">
    <property type="entry name" value="H3TH_EXO1"/>
    <property type="match status" value="1"/>
</dbReference>
<feature type="compositionally biased region" description="Basic and acidic residues" evidence="17">
    <location>
        <begin position="475"/>
        <end position="484"/>
    </location>
</feature>
<protein>
    <recommendedName>
        <fullName evidence="3 16">Exonuclease 1</fullName>
        <ecNumber evidence="16">3.1.-.-</ecNumber>
    </recommendedName>
</protein>
<evidence type="ECO:0000256" key="16">
    <source>
        <dbReference type="RuleBase" id="RU910737"/>
    </source>
</evidence>
<evidence type="ECO:0000256" key="2">
    <source>
        <dbReference type="ARBA" id="ARBA00010563"/>
    </source>
</evidence>
<comment type="function">
    <text evidence="16">5'-&gt;3' double-stranded DNA exonuclease which may also possess a cryptic 3'-&gt;5' double-stranded DNA exonuclease activity. Functions in DNA mismatch repair.</text>
</comment>
<dbReference type="AlphaFoldDB" id="A0A0P4W1D1"/>
<feature type="region of interest" description="Disordered" evidence="17">
    <location>
        <begin position="412"/>
        <end position="485"/>
    </location>
</feature>
<dbReference type="GO" id="GO:0006298">
    <property type="term" value="P:mismatch repair"/>
    <property type="evidence" value="ECO:0007669"/>
    <property type="project" value="TreeGrafter"/>
</dbReference>
<evidence type="ECO:0000259" key="19">
    <source>
        <dbReference type="SMART" id="SM00485"/>
    </source>
</evidence>
<comment type="cofactor">
    <cofactor evidence="16">
        <name>Mg(2+)</name>
        <dbReference type="ChEBI" id="CHEBI:18420"/>
    </cofactor>
    <text evidence="16">Binds 2 magnesium ions per subunit. They probably participate in the reaction catalyzed by the enzyme. May bind an additional third magnesium ion after substrate binding.</text>
</comment>
<dbReference type="GO" id="GO:0017108">
    <property type="term" value="F:5'-flap endonuclease activity"/>
    <property type="evidence" value="ECO:0007669"/>
    <property type="project" value="TreeGrafter"/>
</dbReference>
<dbReference type="Gene3D" id="3.40.50.1010">
    <property type="entry name" value="5'-nuclease"/>
    <property type="match status" value="1"/>
</dbReference>
<evidence type="ECO:0000256" key="4">
    <source>
        <dbReference type="ARBA" id="ARBA00022722"/>
    </source>
</evidence>
<evidence type="ECO:0000259" key="18">
    <source>
        <dbReference type="SMART" id="SM00484"/>
    </source>
</evidence>
<dbReference type="SMART" id="SM00279">
    <property type="entry name" value="HhH2"/>
    <property type="match status" value="1"/>
</dbReference>
<keyword evidence="15 16" id="KW-0539">Nucleus</keyword>